<gene>
    <name evidence="3" type="ORF">KY290_025201</name>
</gene>
<dbReference type="Proteomes" id="UP000826656">
    <property type="component" value="Unassembled WGS sequence"/>
</dbReference>
<evidence type="ECO:0000256" key="1">
    <source>
        <dbReference type="SAM" id="MobiDB-lite"/>
    </source>
</evidence>
<comment type="caution">
    <text evidence="3">The sequence shown here is derived from an EMBL/GenBank/DDBJ whole genome shotgun (WGS) entry which is preliminary data.</text>
</comment>
<feature type="region of interest" description="Disordered" evidence="1">
    <location>
        <begin position="55"/>
        <end position="129"/>
    </location>
</feature>
<name>A0ABQ7USY7_SOLTU</name>
<evidence type="ECO:0000259" key="2">
    <source>
        <dbReference type="Pfam" id="PF25597"/>
    </source>
</evidence>
<dbReference type="InterPro" id="IPR057670">
    <property type="entry name" value="SH3_retrovirus"/>
</dbReference>
<evidence type="ECO:0000313" key="3">
    <source>
        <dbReference type="EMBL" id="KAH0754931.1"/>
    </source>
</evidence>
<dbReference type="EMBL" id="JAIVGD010000018">
    <property type="protein sequence ID" value="KAH0754931.1"/>
    <property type="molecule type" value="Genomic_DNA"/>
</dbReference>
<protein>
    <recommendedName>
        <fullName evidence="2">Retroviral polymerase SH3-like domain-containing protein</fullName>
    </recommendedName>
</protein>
<keyword evidence="4" id="KW-1185">Reference proteome</keyword>
<evidence type="ECO:0000313" key="4">
    <source>
        <dbReference type="Proteomes" id="UP000826656"/>
    </source>
</evidence>
<feature type="domain" description="Retroviral polymerase SH3-like" evidence="2">
    <location>
        <begin position="22"/>
        <end position="54"/>
    </location>
</feature>
<organism evidence="3 4">
    <name type="scientific">Solanum tuberosum</name>
    <name type="common">Potato</name>
    <dbReference type="NCBI Taxonomy" id="4113"/>
    <lineage>
        <taxon>Eukaryota</taxon>
        <taxon>Viridiplantae</taxon>
        <taxon>Streptophyta</taxon>
        <taxon>Embryophyta</taxon>
        <taxon>Tracheophyta</taxon>
        <taxon>Spermatophyta</taxon>
        <taxon>Magnoliopsida</taxon>
        <taxon>eudicotyledons</taxon>
        <taxon>Gunneridae</taxon>
        <taxon>Pentapetalae</taxon>
        <taxon>asterids</taxon>
        <taxon>lamiids</taxon>
        <taxon>Solanales</taxon>
        <taxon>Solanaceae</taxon>
        <taxon>Solanoideae</taxon>
        <taxon>Solaneae</taxon>
        <taxon>Solanum</taxon>
    </lineage>
</organism>
<sequence length="129" mass="14185">MSPYERLYKVAPDYTLLKVFGSSCFVLLQPHEHPKLEPRAQVCFFLGYGIEYKGSSSESDIAPNGSPISLDAGPTNGPVHESSTTSNSHDQSPIDSYTLDMNVDFEVPSSSLLPNNTSSIRQEREKKSS</sequence>
<proteinExistence type="predicted"/>
<feature type="compositionally biased region" description="Low complexity" evidence="1">
    <location>
        <begin position="108"/>
        <end position="119"/>
    </location>
</feature>
<accession>A0ABQ7USY7</accession>
<dbReference type="Pfam" id="PF25597">
    <property type="entry name" value="SH3_retrovirus"/>
    <property type="match status" value="1"/>
</dbReference>
<feature type="compositionally biased region" description="Polar residues" evidence="1">
    <location>
        <begin position="81"/>
        <end position="95"/>
    </location>
</feature>
<reference evidence="3 4" key="1">
    <citation type="journal article" date="2021" name="bioRxiv">
        <title>Chromosome-scale and haplotype-resolved genome assembly of a tetraploid potato cultivar.</title>
        <authorList>
            <person name="Sun H."/>
            <person name="Jiao W.-B."/>
            <person name="Krause K."/>
            <person name="Campoy J.A."/>
            <person name="Goel M."/>
            <person name="Folz-Donahue K."/>
            <person name="Kukat C."/>
            <person name="Huettel B."/>
            <person name="Schneeberger K."/>
        </authorList>
    </citation>
    <scope>NUCLEOTIDE SEQUENCE [LARGE SCALE GENOMIC DNA]</scope>
    <source>
        <strain evidence="3">SolTubOtavaFocal</strain>
        <tissue evidence="3">Leaves</tissue>
    </source>
</reference>